<keyword evidence="2" id="KW-1185">Reference proteome</keyword>
<name>A0ABQ6RNH7_9GAMM</name>
<dbReference type="Proteomes" id="UP000322915">
    <property type="component" value="Unassembled WGS sequence"/>
</dbReference>
<dbReference type="RefSeq" id="WP_149604853.1">
    <property type="nucleotide sequence ID" value="NZ_JBBMQW010000045.1"/>
</dbReference>
<evidence type="ECO:0000313" key="2">
    <source>
        <dbReference type="Proteomes" id="UP000322915"/>
    </source>
</evidence>
<proteinExistence type="predicted"/>
<comment type="caution">
    <text evidence="1">The sequence shown here is derived from an EMBL/GenBank/DDBJ whole genome shotgun (WGS) entry which is preliminary data.</text>
</comment>
<protein>
    <submittedName>
        <fullName evidence="1">Uncharacterized protein</fullName>
    </submittedName>
</protein>
<gene>
    <name evidence="1" type="ORF">EU509_00280</name>
</gene>
<sequence length="199" mass="22354">MSLLFALPFLASAAGDKKVKCETTTNQLEYYYGLASCSTFDGHFLSEYVSKSYSQWYTIIQDKYDNGSWKNYRCSSNLPNSAYETISNESCQYTPKASINRHYVEESYDSRTDTTYYAAGVIVAQFTFSDRDGEVQKVEKWVNGQSTTKSHVDITSASEVKLKVTDNDGNVTETSTTVYPPMMQTCSRGGQLILCEGNF</sequence>
<dbReference type="EMBL" id="SEUJ01000030">
    <property type="protein sequence ID" value="KAA1166622.1"/>
    <property type="molecule type" value="Genomic_DNA"/>
</dbReference>
<organism evidence="1 2">
    <name type="scientific">Pseudoalteromonas fuliginea</name>
    <dbReference type="NCBI Taxonomy" id="1872678"/>
    <lineage>
        <taxon>Bacteria</taxon>
        <taxon>Pseudomonadati</taxon>
        <taxon>Pseudomonadota</taxon>
        <taxon>Gammaproteobacteria</taxon>
        <taxon>Alteromonadales</taxon>
        <taxon>Pseudoalteromonadaceae</taxon>
        <taxon>Pseudoalteromonas</taxon>
    </lineage>
</organism>
<reference evidence="1 2" key="1">
    <citation type="submission" date="2019-01" db="EMBL/GenBank/DDBJ databases">
        <title>Genome sequences of marine Pseudoalteromonas species.</title>
        <authorList>
            <person name="Boraston A.B."/>
            <person name="Hehemann J.-H."/>
            <person name="Vickers C.J."/>
            <person name="Salama-Alber O."/>
            <person name="Abe K."/>
            <person name="Hettle A.J."/>
        </authorList>
    </citation>
    <scope>NUCLEOTIDE SEQUENCE [LARGE SCALE GENOMIC DNA]</scope>
    <source>
        <strain evidence="1 2">PS47</strain>
    </source>
</reference>
<evidence type="ECO:0000313" key="1">
    <source>
        <dbReference type="EMBL" id="KAA1166622.1"/>
    </source>
</evidence>
<accession>A0ABQ6RNH7</accession>